<dbReference type="InParanoid" id="A0A0R0KNG1"/>
<dbReference type="EMBL" id="CM000836">
    <property type="protein sequence ID" value="KRH66729.1"/>
    <property type="molecule type" value="Genomic_DNA"/>
</dbReference>
<accession>A0A0R0KNG1</accession>
<evidence type="ECO:0000313" key="1">
    <source>
        <dbReference type="EMBL" id="KRH66729.1"/>
    </source>
</evidence>
<reference evidence="1" key="3">
    <citation type="submission" date="2018-07" db="EMBL/GenBank/DDBJ databases">
        <title>WGS assembly of Glycine max.</title>
        <authorList>
            <person name="Schmutz J."/>
            <person name="Cannon S."/>
            <person name="Schlueter J."/>
            <person name="Ma J."/>
            <person name="Mitros T."/>
            <person name="Nelson W."/>
            <person name="Hyten D."/>
            <person name="Song Q."/>
            <person name="Thelen J."/>
            <person name="Cheng J."/>
            <person name="Xu D."/>
            <person name="Hellsten U."/>
            <person name="May G."/>
            <person name="Yu Y."/>
            <person name="Sakurai T."/>
            <person name="Umezawa T."/>
            <person name="Bhattacharyya M."/>
            <person name="Sandhu D."/>
            <person name="Valliyodan B."/>
            <person name="Lindquist E."/>
            <person name="Peto M."/>
            <person name="Grant D."/>
            <person name="Shu S."/>
            <person name="Goodstein D."/>
            <person name="Barry K."/>
            <person name="Futrell-Griggs M."/>
            <person name="Abernathy B."/>
            <person name="Du J."/>
            <person name="Tian Z."/>
            <person name="Zhu L."/>
            <person name="Gill N."/>
            <person name="Joshi T."/>
            <person name="Libault M."/>
            <person name="Sethuraman A."/>
            <person name="Zhang X."/>
            <person name="Shinozaki K."/>
            <person name="Nguyen H."/>
            <person name="Wing R."/>
            <person name="Cregan P."/>
            <person name="Specht J."/>
            <person name="Grimwood J."/>
            <person name="Rokhsar D."/>
            <person name="Stacey G."/>
            <person name="Shoemaker R."/>
            <person name="Jackson S."/>
        </authorList>
    </citation>
    <scope>NUCLEOTIDE SEQUENCE</scope>
    <source>
        <tissue evidence="1">Callus</tissue>
    </source>
</reference>
<dbReference type="Proteomes" id="UP000008827">
    <property type="component" value="Chromosome 3"/>
</dbReference>
<name>A0A0R0KNG1_SOYBN</name>
<proteinExistence type="predicted"/>
<gene>
    <name evidence="1" type="ORF">GLYMA_03G124500</name>
</gene>
<organism evidence="1">
    <name type="scientific">Glycine max</name>
    <name type="common">Soybean</name>
    <name type="synonym">Glycine hispida</name>
    <dbReference type="NCBI Taxonomy" id="3847"/>
    <lineage>
        <taxon>Eukaryota</taxon>
        <taxon>Viridiplantae</taxon>
        <taxon>Streptophyta</taxon>
        <taxon>Embryophyta</taxon>
        <taxon>Tracheophyta</taxon>
        <taxon>Spermatophyta</taxon>
        <taxon>Magnoliopsida</taxon>
        <taxon>eudicotyledons</taxon>
        <taxon>Gunneridae</taxon>
        <taxon>Pentapetalae</taxon>
        <taxon>rosids</taxon>
        <taxon>fabids</taxon>
        <taxon>Fabales</taxon>
        <taxon>Fabaceae</taxon>
        <taxon>Papilionoideae</taxon>
        <taxon>50 kb inversion clade</taxon>
        <taxon>NPAAA clade</taxon>
        <taxon>indigoferoid/millettioid clade</taxon>
        <taxon>Phaseoleae</taxon>
        <taxon>Glycine</taxon>
        <taxon>Glycine subgen. Soja</taxon>
    </lineage>
</organism>
<keyword evidence="3" id="KW-1185">Reference proteome</keyword>
<reference evidence="2" key="2">
    <citation type="submission" date="2018-02" db="UniProtKB">
        <authorList>
            <consortium name="EnsemblPlants"/>
        </authorList>
    </citation>
    <scope>IDENTIFICATION</scope>
    <source>
        <strain evidence="2">Williams 82</strain>
    </source>
</reference>
<protein>
    <submittedName>
        <fullName evidence="1 2">Uncharacterized protein</fullName>
    </submittedName>
</protein>
<reference evidence="1 2" key="1">
    <citation type="journal article" date="2010" name="Nature">
        <title>Genome sequence of the palaeopolyploid soybean.</title>
        <authorList>
            <person name="Schmutz J."/>
            <person name="Cannon S.B."/>
            <person name="Schlueter J."/>
            <person name="Ma J."/>
            <person name="Mitros T."/>
            <person name="Nelson W."/>
            <person name="Hyten D.L."/>
            <person name="Song Q."/>
            <person name="Thelen J.J."/>
            <person name="Cheng J."/>
            <person name="Xu D."/>
            <person name="Hellsten U."/>
            <person name="May G.D."/>
            <person name="Yu Y."/>
            <person name="Sakurai T."/>
            <person name="Umezawa T."/>
            <person name="Bhattacharyya M.K."/>
            <person name="Sandhu D."/>
            <person name="Valliyodan B."/>
            <person name="Lindquist E."/>
            <person name="Peto M."/>
            <person name="Grant D."/>
            <person name="Shu S."/>
            <person name="Goodstein D."/>
            <person name="Barry K."/>
            <person name="Futrell-Griggs M."/>
            <person name="Abernathy B."/>
            <person name="Du J."/>
            <person name="Tian Z."/>
            <person name="Zhu L."/>
            <person name="Gill N."/>
            <person name="Joshi T."/>
            <person name="Libault M."/>
            <person name="Sethuraman A."/>
            <person name="Zhang X.-C."/>
            <person name="Shinozaki K."/>
            <person name="Nguyen H.T."/>
            <person name="Wing R.A."/>
            <person name="Cregan P."/>
            <person name="Specht J."/>
            <person name="Grimwood J."/>
            <person name="Rokhsar D."/>
            <person name="Stacey G."/>
            <person name="Shoemaker R.C."/>
            <person name="Jackson S.A."/>
        </authorList>
    </citation>
    <scope>NUCLEOTIDE SEQUENCE [LARGE SCALE GENOMIC DNA]</scope>
    <source>
        <strain evidence="2">cv. Williams 82</strain>
        <tissue evidence="1">Callus</tissue>
    </source>
</reference>
<dbReference type="EnsemblPlants" id="KRH66729">
    <property type="protein sequence ID" value="KRH66729"/>
    <property type="gene ID" value="GLYMA_03G124500"/>
</dbReference>
<dbReference type="AlphaFoldDB" id="A0A0R0KNG1"/>
<sequence length="70" mass="7398">MFGVRSRALAPSLSKSHGCCSASSNVSAFLTSNHCTWGGGGHARSCCSDMFTSHLTWVSFVVHLLLHGTT</sequence>
<evidence type="ECO:0000313" key="3">
    <source>
        <dbReference type="Proteomes" id="UP000008827"/>
    </source>
</evidence>
<evidence type="ECO:0000313" key="2">
    <source>
        <dbReference type="EnsemblPlants" id="KRH66729"/>
    </source>
</evidence>
<dbReference type="Gramene" id="KRH66729">
    <property type="protein sequence ID" value="KRH66729"/>
    <property type="gene ID" value="GLYMA_03G124500"/>
</dbReference>